<organism evidence="1 2">
    <name type="scientific">Peronospora matthiolae</name>
    <dbReference type="NCBI Taxonomy" id="2874970"/>
    <lineage>
        <taxon>Eukaryota</taxon>
        <taxon>Sar</taxon>
        <taxon>Stramenopiles</taxon>
        <taxon>Oomycota</taxon>
        <taxon>Peronosporomycetes</taxon>
        <taxon>Peronosporales</taxon>
        <taxon>Peronosporaceae</taxon>
        <taxon>Peronospora</taxon>
    </lineage>
</organism>
<gene>
    <name evidence="1" type="ORF">PM001_LOCUS9977</name>
</gene>
<evidence type="ECO:0000313" key="1">
    <source>
        <dbReference type="EMBL" id="CAK7924827.1"/>
    </source>
</evidence>
<comment type="caution">
    <text evidence="1">The sequence shown here is derived from an EMBL/GenBank/DDBJ whole genome shotgun (WGS) entry which is preliminary data.</text>
</comment>
<dbReference type="AlphaFoldDB" id="A0AAV1TT71"/>
<protein>
    <submittedName>
        <fullName evidence="1">Uncharacterized protein</fullName>
    </submittedName>
</protein>
<accession>A0AAV1TT71</accession>
<evidence type="ECO:0000313" key="2">
    <source>
        <dbReference type="Proteomes" id="UP001162060"/>
    </source>
</evidence>
<sequence length="71" mass="7889">MFMSDGQDDGFHVTCKAYPHLSDSEWEVVGRMSVLMGELAISGMSESLSRDQQHAAINKFNEGNLPSNDIR</sequence>
<dbReference type="Proteomes" id="UP001162060">
    <property type="component" value="Unassembled WGS sequence"/>
</dbReference>
<name>A0AAV1TT71_9STRA</name>
<reference evidence="1" key="1">
    <citation type="submission" date="2024-01" db="EMBL/GenBank/DDBJ databases">
        <authorList>
            <person name="Webb A."/>
        </authorList>
    </citation>
    <scope>NUCLEOTIDE SEQUENCE</scope>
    <source>
        <strain evidence="1">Pm1</strain>
    </source>
</reference>
<proteinExistence type="predicted"/>
<dbReference type="EMBL" id="CAKLBY020000078">
    <property type="protein sequence ID" value="CAK7924827.1"/>
    <property type="molecule type" value="Genomic_DNA"/>
</dbReference>